<reference evidence="2" key="2">
    <citation type="journal article" date="2017" name="Nat. Plants">
        <title>The Aegilops tauschii genome reveals multiple impacts of transposons.</title>
        <authorList>
            <person name="Zhao G."/>
            <person name="Zou C."/>
            <person name="Li K."/>
            <person name="Wang K."/>
            <person name="Li T."/>
            <person name="Gao L."/>
            <person name="Zhang X."/>
            <person name="Wang H."/>
            <person name="Yang Z."/>
            <person name="Liu X."/>
            <person name="Jiang W."/>
            <person name="Mao L."/>
            <person name="Kong X."/>
            <person name="Jiao Y."/>
            <person name="Jia J."/>
        </authorList>
    </citation>
    <scope>NUCLEOTIDE SEQUENCE [LARGE SCALE GENOMIC DNA]</scope>
    <source>
        <strain evidence="2">cv. AL8/78</strain>
    </source>
</reference>
<reference evidence="1" key="4">
    <citation type="submission" date="2019-03" db="UniProtKB">
        <authorList>
            <consortium name="EnsemblPlants"/>
        </authorList>
    </citation>
    <scope>IDENTIFICATION</scope>
</reference>
<evidence type="ECO:0000313" key="1">
    <source>
        <dbReference type="EnsemblPlants" id="AET3Gv20923600.1"/>
    </source>
</evidence>
<dbReference type="AlphaFoldDB" id="A0A453G8B9"/>
<reference evidence="1" key="5">
    <citation type="journal article" date="2021" name="G3 (Bethesda)">
        <title>Aegilops tauschii genome assembly Aet v5.0 features greater sequence contiguity and improved annotation.</title>
        <authorList>
            <person name="Wang L."/>
            <person name="Zhu T."/>
            <person name="Rodriguez J.C."/>
            <person name="Deal K.R."/>
            <person name="Dubcovsky J."/>
            <person name="McGuire P.E."/>
            <person name="Lux T."/>
            <person name="Spannagl M."/>
            <person name="Mayer K.F.X."/>
            <person name="Baldrich P."/>
            <person name="Meyers B.C."/>
            <person name="Huo N."/>
            <person name="Gu Y.Q."/>
            <person name="Zhou H."/>
            <person name="Devos K.M."/>
            <person name="Bennetzen J.L."/>
            <person name="Unver T."/>
            <person name="Budak H."/>
            <person name="Gulick P.J."/>
            <person name="Galiba G."/>
            <person name="Kalapos B."/>
            <person name="Nelson D.R."/>
            <person name="Li P."/>
            <person name="You F.M."/>
            <person name="Luo M.C."/>
            <person name="Dvorak J."/>
        </authorList>
    </citation>
    <scope>NUCLEOTIDE SEQUENCE [LARGE SCALE GENOMIC DNA]</scope>
    <source>
        <strain evidence="1">cv. AL8/78</strain>
    </source>
</reference>
<dbReference type="EnsemblPlants" id="AET3Gv20923600.1">
    <property type="protein sequence ID" value="AET3Gv20923600.1"/>
    <property type="gene ID" value="AET3Gv20923600"/>
</dbReference>
<dbReference type="Proteomes" id="UP000015105">
    <property type="component" value="Chromosome 3D"/>
</dbReference>
<accession>A0A453G8B9</accession>
<reference evidence="2" key="1">
    <citation type="journal article" date="2014" name="Science">
        <title>Ancient hybridizations among the ancestral genomes of bread wheat.</title>
        <authorList>
            <consortium name="International Wheat Genome Sequencing Consortium,"/>
            <person name="Marcussen T."/>
            <person name="Sandve S.R."/>
            <person name="Heier L."/>
            <person name="Spannagl M."/>
            <person name="Pfeifer M."/>
            <person name="Jakobsen K.S."/>
            <person name="Wulff B.B."/>
            <person name="Steuernagel B."/>
            <person name="Mayer K.F."/>
            <person name="Olsen O.A."/>
        </authorList>
    </citation>
    <scope>NUCLEOTIDE SEQUENCE [LARGE SCALE GENOMIC DNA]</scope>
    <source>
        <strain evidence="2">cv. AL8/78</strain>
    </source>
</reference>
<dbReference type="Gramene" id="AET3Gv20923600.1">
    <property type="protein sequence ID" value="AET3Gv20923600.1"/>
    <property type="gene ID" value="AET3Gv20923600"/>
</dbReference>
<organism evidence="1 2">
    <name type="scientific">Aegilops tauschii subsp. strangulata</name>
    <name type="common">Goatgrass</name>
    <dbReference type="NCBI Taxonomy" id="200361"/>
    <lineage>
        <taxon>Eukaryota</taxon>
        <taxon>Viridiplantae</taxon>
        <taxon>Streptophyta</taxon>
        <taxon>Embryophyta</taxon>
        <taxon>Tracheophyta</taxon>
        <taxon>Spermatophyta</taxon>
        <taxon>Magnoliopsida</taxon>
        <taxon>Liliopsida</taxon>
        <taxon>Poales</taxon>
        <taxon>Poaceae</taxon>
        <taxon>BOP clade</taxon>
        <taxon>Pooideae</taxon>
        <taxon>Triticodae</taxon>
        <taxon>Triticeae</taxon>
        <taxon>Triticinae</taxon>
        <taxon>Aegilops</taxon>
    </lineage>
</organism>
<evidence type="ECO:0000313" key="2">
    <source>
        <dbReference type="Proteomes" id="UP000015105"/>
    </source>
</evidence>
<proteinExistence type="predicted"/>
<keyword evidence="2" id="KW-1185">Reference proteome</keyword>
<sequence length="71" mass="7856">TKSHVLQGSHSPPAFYISVRAGAETSLRNQDHTHAATFPRYFPRPALFLLPSPPQSLLAILNTACRRHLHG</sequence>
<name>A0A453G8B9_AEGTS</name>
<reference evidence="1" key="3">
    <citation type="journal article" date="2017" name="Nature">
        <title>Genome sequence of the progenitor of the wheat D genome Aegilops tauschii.</title>
        <authorList>
            <person name="Luo M.C."/>
            <person name="Gu Y.Q."/>
            <person name="Puiu D."/>
            <person name="Wang H."/>
            <person name="Twardziok S.O."/>
            <person name="Deal K.R."/>
            <person name="Huo N."/>
            <person name="Zhu T."/>
            <person name="Wang L."/>
            <person name="Wang Y."/>
            <person name="McGuire P.E."/>
            <person name="Liu S."/>
            <person name="Long H."/>
            <person name="Ramasamy R.K."/>
            <person name="Rodriguez J.C."/>
            <person name="Van S.L."/>
            <person name="Yuan L."/>
            <person name="Wang Z."/>
            <person name="Xia Z."/>
            <person name="Xiao L."/>
            <person name="Anderson O.D."/>
            <person name="Ouyang S."/>
            <person name="Liang Y."/>
            <person name="Zimin A.V."/>
            <person name="Pertea G."/>
            <person name="Qi P."/>
            <person name="Bennetzen J.L."/>
            <person name="Dai X."/>
            <person name="Dawson M.W."/>
            <person name="Muller H.G."/>
            <person name="Kugler K."/>
            <person name="Rivarola-Duarte L."/>
            <person name="Spannagl M."/>
            <person name="Mayer K.F.X."/>
            <person name="Lu F.H."/>
            <person name="Bevan M.W."/>
            <person name="Leroy P."/>
            <person name="Li P."/>
            <person name="You F.M."/>
            <person name="Sun Q."/>
            <person name="Liu Z."/>
            <person name="Lyons E."/>
            <person name="Wicker T."/>
            <person name="Salzberg S.L."/>
            <person name="Devos K.M."/>
            <person name="Dvorak J."/>
        </authorList>
    </citation>
    <scope>NUCLEOTIDE SEQUENCE [LARGE SCALE GENOMIC DNA]</scope>
    <source>
        <strain evidence="1">cv. AL8/78</strain>
    </source>
</reference>
<protein>
    <submittedName>
        <fullName evidence="1">Uncharacterized protein</fullName>
    </submittedName>
</protein>